<organism evidence="1 2">
    <name type="scientific">Planctomyces bekefii</name>
    <dbReference type="NCBI Taxonomy" id="1653850"/>
    <lineage>
        <taxon>Bacteria</taxon>
        <taxon>Pseudomonadati</taxon>
        <taxon>Planctomycetota</taxon>
        <taxon>Planctomycetia</taxon>
        <taxon>Planctomycetales</taxon>
        <taxon>Planctomycetaceae</taxon>
        <taxon>Planctomyces</taxon>
    </lineage>
</organism>
<comment type="caution">
    <text evidence="1">The sequence shown here is derived from an EMBL/GenBank/DDBJ whole genome shotgun (WGS) entry which is preliminary data.</text>
</comment>
<reference evidence="1 2" key="2">
    <citation type="submission" date="2019-08" db="EMBL/GenBank/DDBJ databases">
        <authorList>
            <person name="Henke P."/>
        </authorList>
    </citation>
    <scope>NUCLEOTIDE SEQUENCE [LARGE SCALE GENOMIC DNA]</scope>
    <source>
        <strain evidence="1">Phe10_nw2017</strain>
    </source>
</reference>
<dbReference type="AlphaFoldDB" id="A0A5C6MBA2"/>
<dbReference type="InterPro" id="IPR017850">
    <property type="entry name" value="Alkaline_phosphatase_core_sf"/>
</dbReference>
<dbReference type="Proteomes" id="UP000321083">
    <property type="component" value="Unassembled WGS sequence"/>
</dbReference>
<dbReference type="EMBL" id="SRHE01000063">
    <property type="protein sequence ID" value="TWW11312.1"/>
    <property type="molecule type" value="Genomic_DNA"/>
</dbReference>
<accession>A0A5C6MBA2</accession>
<evidence type="ECO:0000313" key="2">
    <source>
        <dbReference type="Proteomes" id="UP000321083"/>
    </source>
</evidence>
<reference evidence="1 2" key="1">
    <citation type="submission" date="2019-08" db="EMBL/GenBank/DDBJ databases">
        <title>100 year-old enigma solved: identification of Planctomyces bekefii, the type genus and species of the phylum Planctomycetes.</title>
        <authorList>
            <person name="Svetlana D.N."/>
            <person name="Overmann J."/>
        </authorList>
    </citation>
    <scope>NUCLEOTIDE SEQUENCE [LARGE SCALE GENOMIC DNA]</scope>
    <source>
        <strain evidence="1">Phe10_nw2017</strain>
    </source>
</reference>
<sequence length="332" mass="36507">MAHSDHPPAPVWLLLLDCCPFPAMENQGTATADRTDWHPFDDLDAEALFFEQYYSQHPTPDCSVTEYLGGPEACRRFLARMQAAGKYCRHAKLAPTLTGPSEFTVSRSGLCNDLSSDTNENSDSIPDLLVITATGGESFETLTTVLQRVRSLHTSCGESAQQPILIITGFKGLSRNLPQHFAAACCETEIRVPLWILPLNRRNARVQMLCGSNDLLPTISELLALPTEPDPPAPPQDPTATLLLTPLSLLLISQQHPESLQRMLTISGDGWTGLRTQQYFLVRPDSCQSGEQDLENCSLYQKPDDFWNVNNSISACEEIARAMLDAATPPPA</sequence>
<name>A0A5C6MBA2_9PLAN</name>
<gene>
    <name evidence="1" type="ORF">E3A20_05160</name>
</gene>
<protein>
    <submittedName>
        <fullName evidence="1">Uncharacterized protein</fullName>
    </submittedName>
</protein>
<evidence type="ECO:0000313" key="1">
    <source>
        <dbReference type="EMBL" id="TWW11312.1"/>
    </source>
</evidence>
<keyword evidence="2" id="KW-1185">Reference proteome</keyword>
<proteinExistence type="predicted"/>
<dbReference type="SUPFAM" id="SSF53649">
    <property type="entry name" value="Alkaline phosphatase-like"/>
    <property type="match status" value="1"/>
</dbReference>